<gene>
    <name evidence="3" type="ORF">NCGR_LOCUS47517</name>
</gene>
<feature type="compositionally biased region" description="Low complexity" evidence="2">
    <location>
        <begin position="17"/>
        <end position="29"/>
    </location>
</feature>
<accession>A0A811R2Z3</accession>
<evidence type="ECO:0000313" key="3">
    <source>
        <dbReference type="EMBL" id="CAD6264212.1"/>
    </source>
</evidence>
<feature type="region of interest" description="Disordered" evidence="2">
    <location>
        <begin position="1"/>
        <end position="29"/>
    </location>
</feature>
<evidence type="ECO:0000256" key="1">
    <source>
        <dbReference type="SAM" id="Coils"/>
    </source>
</evidence>
<keyword evidence="1" id="KW-0175">Coiled coil</keyword>
<feature type="coiled-coil region" evidence="1">
    <location>
        <begin position="77"/>
        <end position="146"/>
    </location>
</feature>
<name>A0A811R2Z3_9POAL</name>
<dbReference type="Proteomes" id="UP000604825">
    <property type="component" value="Unassembled WGS sequence"/>
</dbReference>
<protein>
    <submittedName>
        <fullName evidence="3">Uncharacterized protein</fullName>
    </submittedName>
</protein>
<sequence length="241" mass="27463">MDNTALHKEKASKSQPLSSNHLHNKNSSNDQSLMTIDAIKRIEQLEGIITEWKNVAYRREAQAEELYQEKEHITVERDKAIRVNSDAEKELVELMQRVKNQHAEIELLKEGKAAADEELRNLKASKTVVNEELQKLKEQNSQLKVAVKPLVNALVPEKNPARPASLLDRLREAPRKWKDYVKLTAETCTTHVLAVVRLRLSILNLEDCPDGAALDYDDEKYEFLKKVVGPIAADIVEQLEL</sequence>
<keyword evidence="4" id="KW-1185">Reference proteome</keyword>
<organism evidence="3 4">
    <name type="scientific">Miscanthus lutarioriparius</name>
    <dbReference type="NCBI Taxonomy" id="422564"/>
    <lineage>
        <taxon>Eukaryota</taxon>
        <taxon>Viridiplantae</taxon>
        <taxon>Streptophyta</taxon>
        <taxon>Embryophyta</taxon>
        <taxon>Tracheophyta</taxon>
        <taxon>Spermatophyta</taxon>
        <taxon>Magnoliopsida</taxon>
        <taxon>Liliopsida</taxon>
        <taxon>Poales</taxon>
        <taxon>Poaceae</taxon>
        <taxon>PACMAD clade</taxon>
        <taxon>Panicoideae</taxon>
        <taxon>Andropogonodae</taxon>
        <taxon>Andropogoneae</taxon>
        <taxon>Saccharinae</taxon>
        <taxon>Miscanthus</taxon>
    </lineage>
</organism>
<reference evidence="3" key="1">
    <citation type="submission" date="2020-10" db="EMBL/GenBank/DDBJ databases">
        <authorList>
            <person name="Han B."/>
            <person name="Lu T."/>
            <person name="Zhao Q."/>
            <person name="Huang X."/>
            <person name="Zhao Y."/>
        </authorList>
    </citation>
    <scope>NUCLEOTIDE SEQUENCE</scope>
</reference>
<proteinExistence type="predicted"/>
<dbReference type="EMBL" id="CAJGYO010000012">
    <property type="protein sequence ID" value="CAD6264212.1"/>
    <property type="molecule type" value="Genomic_DNA"/>
</dbReference>
<evidence type="ECO:0000256" key="2">
    <source>
        <dbReference type="SAM" id="MobiDB-lite"/>
    </source>
</evidence>
<comment type="caution">
    <text evidence="3">The sequence shown here is derived from an EMBL/GenBank/DDBJ whole genome shotgun (WGS) entry which is preliminary data.</text>
</comment>
<dbReference type="AlphaFoldDB" id="A0A811R2Z3"/>
<evidence type="ECO:0000313" key="4">
    <source>
        <dbReference type="Proteomes" id="UP000604825"/>
    </source>
</evidence>
<feature type="compositionally biased region" description="Basic and acidic residues" evidence="2">
    <location>
        <begin position="1"/>
        <end position="12"/>
    </location>
</feature>